<dbReference type="Proteomes" id="UP000260812">
    <property type="component" value="Unassembled WGS sequence"/>
</dbReference>
<dbReference type="EMBL" id="QVLV01000004">
    <property type="protein sequence ID" value="RGE62484.1"/>
    <property type="molecule type" value="Genomic_DNA"/>
</dbReference>
<feature type="region of interest" description="Disordered" evidence="1">
    <location>
        <begin position="387"/>
        <end position="406"/>
    </location>
</feature>
<dbReference type="PROSITE" id="PS50887">
    <property type="entry name" value="GGDEF"/>
    <property type="match status" value="1"/>
</dbReference>
<reference evidence="4" key="1">
    <citation type="submission" date="2018-08" db="EMBL/GenBank/DDBJ databases">
        <title>A genome reference for cultivated species of the human gut microbiota.</title>
        <authorList>
            <person name="Zou Y."/>
            <person name="Xue W."/>
            <person name="Luo G."/>
        </authorList>
    </citation>
    <scope>NUCLEOTIDE SEQUENCE [LARGE SCALE GENOMIC DNA]</scope>
    <source>
        <strain evidence="4">TF05-5AC</strain>
    </source>
</reference>
<evidence type="ECO:0000313" key="5">
    <source>
        <dbReference type="Proteomes" id="UP000260812"/>
    </source>
</evidence>
<feature type="transmembrane region" description="Helical" evidence="2">
    <location>
        <begin position="12"/>
        <end position="32"/>
    </location>
</feature>
<keyword evidence="2" id="KW-0472">Membrane</keyword>
<comment type="caution">
    <text evidence="4">The sequence shown here is derived from an EMBL/GenBank/DDBJ whole genome shotgun (WGS) entry which is preliminary data.</text>
</comment>
<dbReference type="InterPro" id="IPR000160">
    <property type="entry name" value="GGDEF_dom"/>
</dbReference>
<protein>
    <submittedName>
        <fullName evidence="4">GGDEF domain-containing protein</fullName>
    </submittedName>
</protein>
<dbReference type="InterPro" id="IPR043128">
    <property type="entry name" value="Rev_trsase/Diguanyl_cyclase"/>
</dbReference>
<dbReference type="Pfam" id="PF00990">
    <property type="entry name" value="GGDEF"/>
    <property type="match status" value="1"/>
</dbReference>
<gene>
    <name evidence="4" type="ORF">DXC51_07760</name>
</gene>
<accession>A0A3E3I7T5</accession>
<name>A0A3E3I7T5_9FIRM</name>
<sequence length="671" mass="75309">MNKFRPIQYLKKYTFLIIALFVFLTLGMYMVLRSLQTYTATTIIDYVYGDAENGLAPDGTELDTTGIYSSSVISQALDNLGLDQGKYPIDSIRAEIKVQQIADEAVDAVNEAKNKEGETSDLQSTKYAISYKADSSNGADMARAVLDEIMDGYFTQFSKQFINTSSVVNSTSSVNQGSYDYIEQIELIDAALKDTVNSLDSRAKASPLFYSSGTGYSFNELVNEFSILQNTEVSSLYSYILKHRVTKDTDALVGKYKERVQSNKLLQEQNQARVGEVEGILEAYVEKLRKSDNTAQSQVIGADGDTTKKNNVLGEVESPNYKNEDDEYVAYDQTTEYEQLLQNWIDISDVYNNSAIDEEYSQYVIDCFTGNTEAVIRYQTEIAQRIARPEKEGDDETDNASDSDMDITENAEAIDGDNAEKIYTEGTVPCSQQDIKYVEEKIKDIINRMNALYSVTNATDSEYNEYLGAEYIKVISSNHITEGINILLYTAIGAVLFLGLGCLGAIILGRVGDMIEYVAFTDHQFQISNRVACDRYINKYKEKILPANFSCLILQTLNQNDINHQLGRTGGDEILAYLSSCLRSLFKENVFLGYNGSGQFMIFVQNGNYEELKSLINNLHILLNENMKEKKIVFKYTVGFAVSSKEEIYQIRDLISSAMKQREGYEAGISD</sequence>
<keyword evidence="2" id="KW-1133">Transmembrane helix</keyword>
<evidence type="ECO:0000259" key="3">
    <source>
        <dbReference type="PROSITE" id="PS50887"/>
    </source>
</evidence>
<keyword evidence="2" id="KW-0812">Transmembrane</keyword>
<feature type="compositionally biased region" description="Acidic residues" evidence="1">
    <location>
        <begin position="392"/>
        <end position="406"/>
    </location>
</feature>
<organism evidence="4 5">
    <name type="scientific">Eisenbergiella massiliensis</name>
    <dbReference type="NCBI Taxonomy" id="1720294"/>
    <lineage>
        <taxon>Bacteria</taxon>
        <taxon>Bacillati</taxon>
        <taxon>Bacillota</taxon>
        <taxon>Clostridia</taxon>
        <taxon>Lachnospirales</taxon>
        <taxon>Lachnospiraceae</taxon>
        <taxon>Eisenbergiella</taxon>
    </lineage>
</organism>
<dbReference type="AlphaFoldDB" id="A0A3E3I7T5"/>
<evidence type="ECO:0000256" key="1">
    <source>
        <dbReference type="SAM" id="MobiDB-lite"/>
    </source>
</evidence>
<dbReference type="InterPro" id="IPR029787">
    <property type="entry name" value="Nucleotide_cyclase"/>
</dbReference>
<dbReference type="GeneID" id="97986775"/>
<dbReference type="RefSeq" id="WP_021634715.1">
    <property type="nucleotide sequence ID" value="NZ_QVLV01000004.1"/>
</dbReference>
<feature type="domain" description="GGDEF" evidence="3">
    <location>
        <begin position="547"/>
        <end position="671"/>
    </location>
</feature>
<dbReference type="SUPFAM" id="SSF55073">
    <property type="entry name" value="Nucleotide cyclase"/>
    <property type="match status" value="1"/>
</dbReference>
<keyword evidence="5" id="KW-1185">Reference proteome</keyword>
<feature type="transmembrane region" description="Helical" evidence="2">
    <location>
        <begin position="486"/>
        <end position="508"/>
    </location>
</feature>
<dbReference type="Gene3D" id="3.30.70.270">
    <property type="match status" value="1"/>
</dbReference>
<proteinExistence type="predicted"/>
<evidence type="ECO:0000313" key="4">
    <source>
        <dbReference type="EMBL" id="RGE62484.1"/>
    </source>
</evidence>
<evidence type="ECO:0000256" key="2">
    <source>
        <dbReference type="SAM" id="Phobius"/>
    </source>
</evidence>